<protein>
    <submittedName>
        <fullName evidence="1">Uncharacterized protein</fullName>
    </submittedName>
</protein>
<gene>
    <name evidence="1" type="ORF">NDU88_007312</name>
</gene>
<dbReference type="AlphaFoldDB" id="A0AAV7MPX0"/>
<organism evidence="1 2">
    <name type="scientific">Pleurodeles waltl</name>
    <name type="common">Iberian ribbed newt</name>
    <dbReference type="NCBI Taxonomy" id="8319"/>
    <lineage>
        <taxon>Eukaryota</taxon>
        <taxon>Metazoa</taxon>
        <taxon>Chordata</taxon>
        <taxon>Craniata</taxon>
        <taxon>Vertebrata</taxon>
        <taxon>Euteleostomi</taxon>
        <taxon>Amphibia</taxon>
        <taxon>Batrachia</taxon>
        <taxon>Caudata</taxon>
        <taxon>Salamandroidea</taxon>
        <taxon>Salamandridae</taxon>
        <taxon>Pleurodelinae</taxon>
        <taxon>Pleurodeles</taxon>
    </lineage>
</organism>
<sequence>MGGGGDRSRSSSNRAWSLVTGECGTRGVTTQCGWGSEPGEHTLRREVLLLARGMATALVVALDPDLES</sequence>
<evidence type="ECO:0000313" key="1">
    <source>
        <dbReference type="EMBL" id="KAJ1102260.1"/>
    </source>
</evidence>
<dbReference type="Proteomes" id="UP001066276">
    <property type="component" value="Chromosome 10"/>
</dbReference>
<evidence type="ECO:0000313" key="2">
    <source>
        <dbReference type="Proteomes" id="UP001066276"/>
    </source>
</evidence>
<name>A0AAV7MPX0_PLEWA</name>
<dbReference type="EMBL" id="JANPWB010000014">
    <property type="protein sequence ID" value="KAJ1102260.1"/>
    <property type="molecule type" value="Genomic_DNA"/>
</dbReference>
<proteinExistence type="predicted"/>
<accession>A0AAV7MPX0</accession>
<reference evidence="1" key="1">
    <citation type="journal article" date="2022" name="bioRxiv">
        <title>Sequencing and chromosome-scale assembly of the giantPleurodeles waltlgenome.</title>
        <authorList>
            <person name="Brown T."/>
            <person name="Elewa A."/>
            <person name="Iarovenko S."/>
            <person name="Subramanian E."/>
            <person name="Araus A.J."/>
            <person name="Petzold A."/>
            <person name="Susuki M."/>
            <person name="Suzuki K.-i.T."/>
            <person name="Hayashi T."/>
            <person name="Toyoda A."/>
            <person name="Oliveira C."/>
            <person name="Osipova E."/>
            <person name="Leigh N.D."/>
            <person name="Simon A."/>
            <person name="Yun M.H."/>
        </authorList>
    </citation>
    <scope>NUCLEOTIDE SEQUENCE</scope>
    <source>
        <strain evidence="1">20211129_DDA</strain>
        <tissue evidence="1">Liver</tissue>
    </source>
</reference>
<keyword evidence="2" id="KW-1185">Reference proteome</keyword>
<comment type="caution">
    <text evidence="1">The sequence shown here is derived from an EMBL/GenBank/DDBJ whole genome shotgun (WGS) entry which is preliminary data.</text>
</comment>